<dbReference type="STRING" id="260084.SAMN02927928_2250"/>
<dbReference type="AlphaFoldDB" id="A0A1G4RZ69"/>
<evidence type="ECO:0000313" key="3">
    <source>
        <dbReference type="Proteomes" id="UP000199150"/>
    </source>
</evidence>
<proteinExistence type="predicted"/>
<dbReference type="RefSeq" id="WP_090647781.1">
    <property type="nucleotide sequence ID" value="NZ_CBCRYE010000001.1"/>
</dbReference>
<dbReference type="OrthoDB" id="9969649at2"/>
<organism evidence="2 3">
    <name type="scientific">Asticcacaulis taihuensis</name>
    <dbReference type="NCBI Taxonomy" id="260084"/>
    <lineage>
        <taxon>Bacteria</taxon>
        <taxon>Pseudomonadati</taxon>
        <taxon>Pseudomonadota</taxon>
        <taxon>Alphaproteobacteria</taxon>
        <taxon>Caulobacterales</taxon>
        <taxon>Caulobacteraceae</taxon>
        <taxon>Asticcacaulis</taxon>
    </lineage>
</organism>
<evidence type="ECO:0000256" key="1">
    <source>
        <dbReference type="SAM" id="MobiDB-lite"/>
    </source>
</evidence>
<dbReference type="Proteomes" id="UP000199150">
    <property type="component" value="Unassembled WGS sequence"/>
</dbReference>
<name>A0A1G4RZ69_9CAUL</name>
<evidence type="ECO:0000313" key="2">
    <source>
        <dbReference type="EMBL" id="SCW61745.1"/>
    </source>
</evidence>
<gene>
    <name evidence="2" type="ORF">SAMN02927928_2250</name>
</gene>
<sequence length="65" mass="6506">MTSISAVGAYSQTPASQPVARVDPDHDGDNDAGKSKASEAAETSRGPATTVTLSPQAKAMMASQG</sequence>
<keyword evidence="3" id="KW-1185">Reference proteome</keyword>
<reference evidence="3" key="1">
    <citation type="submission" date="2016-10" db="EMBL/GenBank/DDBJ databases">
        <authorList>
            <person name="Varghese N."/>
            <person name="Submissions S."/>
        </authorList>
    </citation>
    <scope>NUCLEOTIDE SEQUENCE [LARGE SCALE GENOMIC DNA]</scope>
    <source>
        <strain evidence="3">CGMCC 1.3431</strain>
    </source>
</reference>
<protein>
    <submittedName>
        <fullName evidence="2">Uncharacterized protein</fullName>
    </submittedName>
</protein>
<feature type="compositionally biased region" description="Polar residues" evidence="1">
    <location>
        <begin position="46"/>
        <end position="55"/>
    </location>
</feature>
<feature type="region of interest" description="Disordered" evidence="1">
    <location>
        <begin position="1"/>
        <end position="65"/>
    </location>
</feature>
<feature type="compositionally biased region" description="Basic and acidic residues" evidence="1">
    <location>
        <begin position="22"/>
        <end position="39"/>
    </location>
</feature>
<accession>A0A1G4RZ69</accession>
<dbReference type="EMBL" id="FMTS01000003">
    <property type="protein sequence ID" value="SCW61745.1"/>
    <property type="molecule type" value="Genomic_DNA"/>
</dbReference>
<feature type="compositionally biased region" description="Polar residues" evidence="1">
    <location>
        <begin position="1"/>
        <end position="16"/>
    </location>
</feature>